<keyword evidence="1" id="KW-0812">Transmembrane</keyword>
<feature type="transmembrane region" description="Helical" evidence="1">
    <location>
        <begin position="7"/>
        <end position="30"/>
    </location>
</feature>
<gene>
    <name evidence="2" type="primary">CSH3</name>
    <name evidence="2" type="ORF">MPSI1_004023</name>
</gene>
<feature type="transmembrane region" description="Helical" evidence="1">
    <location>
        <begin position="85"/>
        <end position="107"/>
    </location>
</feature>
<dbReference type="EMBL" id="CP118382">
    <property type="protein sequence ID" value="WFD45341.1"/>
    <property type="molecule type" value="Genomic_DNA"/>
</dbReference>
<evidence type="ECO:0000256" key="1">
    <source>
        <dbReference type="SAM" id="Phobius"/>
    </source>
</evidence>
<dbReference type="Pfam" id="PF08229">
    <property type="entry name" value="SHR3_chaperone"/>
    <property type="match status" value="1"/>
</dbReference>
<name>A0AAF0FG15_9BASI</name>
<keyword evidence="1" id="KW-0472">Membrane</keyword>
<dbReference type="GO" id="GO:0005789">
    <property type="term" value="C:endoplasmic reticulum membrane"/>
    <property type="evidence" value="ECO:0007669"/>
    <property type="project" value="TreeGrafter"/>
</dbReference>
<feature type="transmembrane region" description="Helical" evidence="1">
    <location>
        <begin position="50"/>
        <end position="73"/>
    </location>
</feature>
<accession>A0AAF0FG15</accession>
<keyword evidence="1" id="KW-1133">Transmembrane helix</keyword>
<reference evidence="2" key="1">
    <citation type="submission" date="2023-02" db="EMBL/GenBank/DDBJ databases">
        <title>Mating type loci evolution in Malassezia.</title>
        <authorList>
            <person name="Coelho M.A."/>
        </authorList>
    </citation>
    <scope>NUCLEOTIDE SEQUENCE</scope>
    <source>
        <strain evidence="2">CBS 14136</strain>
    </source>
</reference>
<dbReference type="PANTHER" id="PTHR28228:SF1">
    <property type="entry name" value="SECRETORY COMPONENT PROTEIN SHR3"/>
    <property type="match status" value="1"/>
</dbReference>
<dbReference type="InterPro" id="IPR013248">
    <property type="entry name" value="Psh3/Shr3"/>
</dbReference>
<evidence type="ECO:0000313" key="3">
    <source>
        <dbReference type="Proteomes" id="UP001214628"/>
    </source>
</evidence>
<feature type="transmembrane region" description="Helical" evidence="1">
    <location>
        <begin position="150"/>
        <end position="171"/>
    </location>
</feature>
<protein>
    <submittedName>
        <fullName evidence="2">Protein csh3</fullName>
    </submittedName>
</protein>
<sequence length="207" mass="23214">MGFRTGFVLASISFLYGVMFIASRVDYPLLFQGRATPEAVDRAQEFYLSIYQAPITVTALFHAVIGLGLLGILTKMHRWTENDQYFGLGSVALYVGALVMYLCITLPNLRALAYPNDPYYIIRGVFEASPTRLQEGNESMPLIQREQISLVQVMAATNVINAALLAGVLLFQGGEWYAIRKDRQLEEKVRLQQAAQLEGQRSDKKKN</sequence>
<dbReference type="SMART" id="SM00786">
    <property type="entry name" value="SHR3_chaperone"/>
    <property type="match status" value="1"/>
</dbReference>
<keyword evidence="3" id="KW-1185">Reference proteome</keyword>
<evidence type="ECO:0000313" key="2">
    <source>
        <dbReference type="EMBL" id="WFD45341.1"/>
    </source>
</evidence>
<dbReference type="Proteomes" id="UP001214628">
    <property type="component" value="Chromosome 8"/>
</dbReference>
<dbReference type="GO" id="GO:0051082">
    <property type="term" value="F:unfolded protein binding"/>
    <property type="evidence" value="ECO:0007669"/>
    <property type="project" value="TreeGrafter"/>
</dbReference>
<dbReference type="AlphaFoldDB" id="A0AAF0FG15"/>
<dbReference type="PANTHER" id="PTHR28228">
    <property type="entry name" value="SECRETORY COMPONENT PROTEIN SHR3"/>
    <property type="match status" value="1"/>
</dbReference>
<dbReference type="GO" id="GO:0006888">
    <property type="term" value="P:endoplasmic reticulum to Golgi vesicle-mediated transport"/>
    <property type="evidence" value="ECO:0007669"/>
    <property type="project" value="TreeGrafter"/>
</dbReference>
<proteinExistence type="predicted"/>
<organism evidence="2 3">
    <name type="scientific">Malassezia psittaci</name>
    <dbReference type="NCBI Taxonomy" id="1821823"/>
    <lineage>
        <taxon>Eukaryota</taxon>
        <taxon>Fungi</taxon>
        <taxon>Dikarya</taxon>
        <taxon>Basidiomycota</taxon>
        <taxon>Ustilaginomycotina</taxon>
        <taxon>Malasseziomycetes</taxon>
        <taxon>Malasseziales</taxon>
        <taxon>Malasseziaceae</taxon>
        <taxon>Malassezia</taxon>
    </lineage>
</organism>